<name>A0A844FNL9_9LACO</name>
<accession>A0A844FNL9</accession>
<comment type="caution">
    <text evidence="1">The sequence shown here is derived from an EMBL/GenBank/DDBJ whole genome shotgun (WGS) entry which is preliminary data.</text>
</comment>
<sequence>MPDNDDPKFGEESYGKGNSAWAILKKNSGYGDFSFETKNSFNDEGTMKDIDDYINREAYPGGNRYHLMHKGHLIAEEFWNCGFIRTAELFNYPNGMLVNIVPEVAFCNYAENKGGYGQEHYESMLRKLLDQDLNDKGNIKFDSIHYEVTPLYLNAIPSREYAPIMISLKAKVIPNDKNKYFFDASKLSFSVLVPNIQRDIPPVKYGDNEEQRLSWGKFKGE</sequence>
<protein>
    <recommendedName>
        <fullName evidence="3">DNA/RNA non-specific endonuclease domain-containing protein</fullName>
    </recommendedName>
</protein>
<dbReference type="AlphaFoldDB" id="A0A844FNL9"/>
<dbReference type="InterPro" id="IPR044929">
    <property type="entry name" value="DNA/RNA_non-sp_Endonuclease_sf"/>
</dbReference>
<evidence type="ECO:0008006" key="3">
    <source>
        <dbReference type="Google" id="ProtNLM"/>
    </source>
</evidence>
<reference evidence="1 2" key="1">
    <citation type="submission" date="2019-08" db="EMBL/GenBank/DDBJ databases">
        <title>In-depth cultivation of the pig gut microbiome towards novel bacterial diversity and tailored functional studies.</title>
        <authorList>
            <person name="Wylensek D."/>
            <person name="Hitch T.C.A."/>
            <person name="Clavel T."/>
        </authorList>
    </citation>
    <scope>NUCLEOTIDE SEQUENCE [LARGE SCALE GENOMIC DNA]</scope>
    <source>
        <strain evidence="1 2">WCA-470BD-2E</strain>
    </source>
</reference>
<dbReference type="Gene3D" id="3.40.570.10">
    <property type="entry name" value="Extracellular Endonuclease, subunit A"/>
    <property type="match status" value="1"/>
</dbReference>
<evidence type="ECO:0000313" key="2">
    <source>
        <dbReference type="Proteomes" id="UP000452141"/>
    </source>
</evidence>
<dbReference type="EMBL" id="VUMW01000011">
    <property type="protein sequence ID" value="MST79835.1"/>
    <property type="molecule type" value="Genomic_DNA"/>
</dbReference>
<gene>
    <name evidence="1" type="ORF">FYJ61_04990</name>
</gene>
<proteinExistence type="predicted"/>
<evidence type="ECO:0000313" key="1">
    <source>
        <dbReference type="EMBL" id="MST79835.1"/>
    </source>
</evidence>
<dbReference type="Proteomes" id="UP000452141">
    <property type="component" value="Unassembled WGS sequence"/>
</dbReference>
<dbReference type="RefSeq" id="WP_154486808.1">
    <property type="nucleotide sequence ID" value="NZ_VUMW01000011.1"/>
</dbReference>
<organism evidence="1 2">
    <name type="scientific">Lactobacillus equicursoris</name>
    <dbReference type="NCBI Taxonomy" id="420645"/>
    <lineage>
        <taxon>Bacteria</taxon>
        <taxon>Bacillati</taxon>
        <taxon>Bacillota</taxon>
        <taxon>Bacilli</taxon>
        <taxon>Lactobacillales</taxon>
        <taxon>Lactobacillaceae</taxon>
        <taxon>Lactobacillus</taxon>
    </lineage>
</organism>